<dbReference type="EMBL" id="BJYR01000035">
    <property type="protein sequence ID" value="GEO02118.1"/>
    <property type="molecule type" value="Genomic_DNA"/>
</dbReference>
<dbReference type="Proteomes" id="UP000321464">
    <property type="component" value="Unassembled WGS sequence"/>
</dbReference>
<name>A0A512AQX3_9SPHN</name>
<comment type="caution">
    <text evidence="1">The sequence shown here is derived from an EMBL/GenBank/DDBJ whole genome shotgun (WGS) entry which is preliminary data.</text>
</comment>
<organism evidence="1 2">
    <name type="scientific">Novosphingobium sediminis</name>
    <dbReference type="NCBI Taxonomy" id="707214"/>
    <lineage>
        <taxon>Bacteria</taxon>
        <taxon>Pseudomonadati</taxon>
        <taxon>Pseudomonadota</taxon>
        <taxon>Alphaproteobacteria</taxon>
        <taxon>Sphingomonadales</taxon>
        <taxon>Sphingomonadaceae</taxon>
        <taxon>Novosphingobium</taxon>
    </lineage>
</organism>
<gene>
    <name evidence="1" type="ORF">NSE01_39500</name>
</gene>
<evidence type="ECO:0000313" key="2">
    <source>
        <dbReference type="Proteomes" id="UP000321464"/>
    </source>
</evidence>
<evidence type="ECO:0000313" key="1">
    <source>
        <dbReference type="EMBL" id="GEO02118.1"/>
    </source>
</evidence>
<keyword evidence="2" id="KW-1185">Reference proteome</keyword>
<sequence length="1760" mass="192165">MVLTIDGSLGIAVFAGLRYRFEARFEQDFLVYPDAPRAAEAGSLKVRVGDQNPTFNLPDAQRSADVEAALELLSPIGSSVGGGAASALTKLFDGIADYETAPSTRTAFRLGEQTGIARLVPVSRDRMPGLRLGAVFTAAVGEEIEVYQLLPLESIELGPASASVRFLPSPAVGAVFLQPDLLDPRHLSPGDGNAFLFQFGIAGAALHAEVEFGNNKWSASRPRFVGLGGDKVQLLPLALRDEHGHPPVLELDDLPVALRQGNVEIADDSKPLTWSRTNRAMVIGNSGGGDLGAELLGMDPIALYGRDRRPPTLDSRGRMNSPPYWLDKGRAPIASAQLAEIHGFARSTSLAGKKGKTLPRRGCRLRCEPIMDGKDLLYMLTSLDLPVDEVELRAEFPEQSNFGRGSDQAAPVGVQRRIGAGQLQKRVGLPLHDIGWSLSNLAGVPVAAGGWAAKGDGVLAGEAAKWLDTLDRKWRSGPEGAFGGPVTGNYEHVEGHRAEIPGEHWAGILKDPPASTLSDRKFHPERVALSEPVIASDAAALVHLPAVARAFASDHPADVSRTRMLFGGTQATGDVALQTRLLNERVAALGEAAERFLRRWAGVEIPKGVDEERWWKALRVVKSILSGELFTLPDSDDLTPEEELAIGELQFAMERFFIDASSRNLPPELGLEGAAAAFPYLGVPDFVRWWNEALEDEEEGSAGRLLIDLFRAPPNLETLRRAAAAMANPAIAELEPELRAYLQQQLLPDTLVNAVEAMLSGAQANLDGFLAEISNGLDSVFAAAAEVWRTELTSLHAKYGPKLTEDVYQALLTAEQDAAVFLRELEQNGILLRRLGDLLSDPPDYVLISRRLRRIERGDAGDDGTTLHPTSAPGSKSWNGRFDLCTLGGSAWDFFLDDDTSIILKLGGRRSLGQIVAEVDQAYRSADRPNPLGIITDPKLPGSPAEQLAADLPPELLSPDWRGAFVIAPSLDLARDEMLATLCGFQYLKTLWVAVGGRSPKPTAGEPMPALKTWAHVRRIEPAKRIAGDFQESDVSWSLVKFDVEVRASIVYSGEIAFLLRLNELLGARSDKRKWNDVKVQATLPPATAGDAGKPRAFTFAANFEKPEEFEIDLAFLDKLSLRSIRVGSRQGEVTLDLDADLDLQEWRPLELPKAQLRLEDFRVRIPRLSPGVSVPMGILRALSFDLPAIRFPSIKAREVNLLGVEITPVGLGLYRGTPPEIRGRLNREAMEVVAPSFVGGDQKKFAYPFIDLKVDFGELPLLGGDSKLEMNGLLGVPVLEGELGLGTPGFAISGASARNVKFDLFRILTLTIEELSVRKYPRKSVSGGADGEVGVLLIENWTLKIIGWEFLKGFRKDLMLAHDSELPHVKGMFAMATKNKEDDEDQEEGGVRETKDAEEKKKKFFRLHWMLLTRNLEIGRDLKTSLLERPDDLEQADDQISFLEEVFKKEANGVRTLKADFGGTGGEWLFGIRFGLGDIFDPCTLVLHDGRFYGIGLRADWLEALTGLEELTFAYIPGRVPSEDRFRTSLRIAALEVFAQMRSGVIVLEWSPNWDFLIDLGFPWRGPDGYDWFRAFSIPMGAYEAKFGLFIEKRTQTGAVIPGLPEGRYLTIGAGFGFYFGYFFQGSFGPAWVRAGIGIFGILSGRATLLLADRAGGSALDLLKASIAQLEIIGVLGIFAYGEGGVEVWILSARFRVAAQAAATVHIIYRPKQPVALQWDAILNAHYSASVRVGRSPFKWTFRVSGRCGMKVSGRTVIG</sequence>
<proteinExistence type="predicted"/>
<accession>A0A512AQX3</accession>
<protein>
    <submittedName>
        <fullName evidence="1">Uncharacterized protein</fullName>
    </submittedName>
</protein>
<reference evidence="1 2" key="1">
    <citation type="submission" date="2019-07" db="EMBL/GenBank/DDBJ databases">
        <title>Whole genome shotgun sequence of Novosphingobium sediminis NBRC 106119.</title>
        <authorList>
            <person name="Hosoyama A."/>
            <person name="Uohara A."/>
            <person name="Ohji S."/>
            <person name="Ichikawa N."/>
        </authorList>
    </citation>
    <scope>NUCLEOTIDE SEQUENCE [LARGE SCALE GENOMIC DNA]</scope>
    <source>
        <strain evidence="1 2">NBRC 106119</strain>
    </source>
</reference>